<dbReference type="GO" id="GO:0015937">
    <property type="term" value="P:coenzyme A biosynthetic process"/>
    <property type="evidence" value="ECO:0007669"/>
    <property type="project" value="TreeGrafter"/>
</dbReference>
<keyword evidence="4" id="KW-1185">Reference proteome</keyword>
<feature type="compositionally biased region" description="Polar residues" evidence="1">
    <location>
        <begin position="145"/>
        <end position="160"/>
    </location>
</feature>
<reference evidence="3" key="1">
    <citation type="submission" date="2016-04" db="EMBL/GenBank/DDBJ databases">
        <authorList>
            <person name="Nguyen H.D."/>
            <person name="Samba Siva P."/>
            <person name="Cullis J."/>
            <person name="Levesque C.A."/>
            <person name="Hambleton S."/>
        </authorList>
    </citation>
    <scope>NUCLEOTIDE SEQUENCE</scope>
    <source>
        <strain evidence="3">DAOMC 236416</strain>
    </source>
</reference>
<dbReference type="NCBIfam" id="TIGR00125">
    <property type="entry name" value="cyt_tran_rel"/>
    <property type="match status" value="1"/>
</dbReference>
<feature type="domain" description="Cytidyltransferase-like" evidence="2">
    <location>
        <begin position="176"/>
        <end position="251"/>
    </location>
</feature>
<evidence type="ECO:0000313" key="4">
    <source>
        <dbReference type="Proteomes" id="UP000077521"/>
    </source>
</evidence>
<sequence length="344" mass="37340">MTTLILHFSVPSREILLEPSSEWTRRIHRAVQRVVSSSGDKDEGERLVFLFSLSSSLLAPPTALKLSFDELARFCQWSYAQAWGEAVRLDHLLLDVDVLLLPGLEGIENIVETEKERGESSGRDIILIAEEEVLEKLSSLPIKTESISSTDLPQNPSSTQDQHRPPTFPQHPVVALGGTFDHLHPGHKILLSTACAVSTRKLIIGITSDSMLHSKTEPTFLESLERRKERVRSFCAGFAGALRPGEKALELDVVTLEDVAGPAGSEADLQALVLTEETLAGGKAIAEIREKKGLSALQEYVIGVLGAKGETDLGGTGKDAKELAAAKVGSTAIRKWLAAKRRGE</sequence>
<dbReference type="InterPro" id="IPR004821">
    <property type="entry name" value="Cyt_trans-like"/>
</dbReference>
<dbReference type="InterPro" id="IPR014729">
    <property type="entry name" value="Rossmann-like_a/b/a_fold"/>
</dbReference>
<proteinExistence type="predicted"/>
<organism evidence="3 4">
    <name type="scientific">Tilletia indica</name>
    <dbReference type="NCBI Taxonomy" id="43049"/>
    <lineage>
        <taxon>Eukaryota</taxon>
        <taxon>Fungi</taxon>
        <taxon>Dikarya</taxon>
        <taxon>Basidiomycota</taxon>
        <taxon>Ustilaginomycotina</taxon>
        <taxon>Exobasidiomycetes</taxon>
        <taxon>Tilletiales</taxon>
        <taxon>Tilletiaceae</taxon>
        <taxon>Tilletia</taxon>
    </lineage>
</organism>
<protein>
    <recommendedName>
        <fullName evidence="2">Cytidyltransferase-like domain-containing protein</fullName>
    </recommendedName>
</protein>
<comment type="caution">
    <text evidence="3">The sequence shown here is derived from an EMBL/GenBank/DDBJ whole genome shotgun (WGS) entry which is preliminary data.</text>
</comment>
<evidence type="ECO:0000313" key="3">
    <source>
        <dbReference type="EMBL" id="KAE8237374.1"/>
    </source>
</evidence>
<dbReference type="AlphaFoldDB" id="A0A177T8Q3"/>
<dbReference type="Gene3D" id="3.40.50.620">
    <property type="entry name" value="HUPs"/>
    <property type="match status" value="1"/>
</dbReference>
<accession>A0A177T8Q3</accession>
<dbReference type="PANTHER" id="PTHR10695">
    <property type="entry name" value="DEPHOSPHO-COA KINASE-RELATED"/>
    <property type="match status" value="1"/>
</dbReference>
<dbReference type="Pfam" id="PF01467">
    <property type="entry name" value="CTP_transf_like"/>
    <property type="match status" value="1"/>
</dbReference>
<dbReference type="EMBL" id="LWDF02001814">
    <property type="protein sequence ID" value="KAE8237374.1"/>
    <property type="molecule type" value="Genomic_DNA"/>
</dbReference>
<dbReference type="PANTHER" id="PTHR10695:SF46">
    <property type="entry name" value="BIFUNCTIONAL COENZYME A SYNTHASE-RELATED"/>
    <property type="match status" value="1"/>
</dbReference>
<evidence type="ECO:0000256" key="1">
    <source>
        <dbReference type="SAM" id="MobiDB-lite"/>
    </source>
</evidence>
<dbReference type="GO" id="GO:0004140">
    <property type="term" value="F:dephospho-CoA kinase activity"/>
    <property type="evidence" value="ECO:0007669"/>
    <property type="project" value="TreeGrafter"/>
</dbReference>
<reference evidence="3" key="2">
    <citation type="journal article" date="2019" name="IMA Fungus">
        <title>Genome sequencing and comparison of five Tilletia species to identify candidate genes for the detection of regulated species infecting wheat.</title>
        <authorList>
            <person name="Nguyen H.D.T."/>
            <person name="Sultana T."/>
            <person name="Kesanakurti P."/>
            <person name="Hambleton S."/>
        </authorList>
    </citation>
    <scope>NUCLEOTIDE SEQUENCE</scope>
    <source>
        <strain evidence="3">DAOMC 236416</strain>
    </source>
</reference>
<evidence type="ECO:0000259" key="2">
    <source>
        <dbReference type="Pfam" id="PF01467"/>
    </source>
</evidence>
<dbReference type="SUPFAM" id="SSF52374">
    <property type="entry name" value="Nucleotidylyl transferase"/>
    <property type="match status" value="1"/>
</dbReference>
<name>A0A177T8Q3_9BASI</name>
<feature type="region of interest" description="Disordered" evidence="1">
    <location>
        <begin position="145"/>
        <end position="169"/>
    </location>
</feature>
<dbReference type="Proteomes" id="UP000077521">
    <property type="component" value="Unassembled WGS sequence"/>
</dbReference>
<gene>
    <name evidence="3" type="ORF">A4X13_0g8813</name>
</gene>